<protein>
    <recommendedName>
        <fullName evidence="10">EF-hand</fullName>
    </recommendedName>
</protein>
<dbReference type="PROSITE" id="PS50135">
    <property type="entry name" value="ZF_ZZ_2"/>
    <property type="match status" value="1"/>
</dbReference>
<dbReference type="SMART" id="SM00291">
    <property type="entry name" value="ZnF_ZZ"/>
    <property type="match status" value="1"/>
</dbReference>
<evidence type="ECO:0008006" key="10">
    <source>
        <dbReference type="Google" id="ProtNLM"/>
    </source>
</evidence>
<evidence type="ECO:0000256" key="2">
    <source>
        <dbReference type="ARBA" id="ARBA00022771"/>
    </source>
</evidence>
<dbReference type="Gene3D" id="1.10.238.10">
    <property type="entry name" value="EF-hand"/>
    <property type="match status" value="1"/>
</dbReference>
<dbReference type="PANTHER" id="PTHR15090:SF8">
    <property type="entry name" value="ZZ-TYPE ZINC FINGER-CONTAINING PROTEIN"/>
    <property type="match status" value="1"/>
</dbReference>
<gene>
    <name evidence="8" type="ORF">EJ06DRAFT_472130</name>
</gene>
<evidence type="ECO:0000259" key="7">
    <source>
        <dbReference type="PROSITE" id="PS50222"/>
    </source>
</evidence>
<accession>A0A6G1I304</accession>
<dbReference type="Pfam" id="PF00569">
    <property type="entry name" value="ZZ"/>
    <property type="match status" value="1"/>
</dbReference>
<dbReference type="PROSITE" id="PS00018">
    <property type="entry name" value="EF_HAND_1"/>
    <property type="match status" value="1"/>
</dbReference>
<evidence type="ECO:0000256" key="3">
    <source>
        <dbReference type="ARBA" id="ARBA00022833"/>
    </source>
</evidence>
<keyword evidence="2 5" id="KW-0863">Zinc-finger</keyword>
<evidence type="ECO:0000313" key="8">
    <source>
        <dbReference type="EMBL" id="KAF2402678.1"/>
    </source>
</evidence>
<dbReference type="PANTHER" id="PTHR15090">
    <property type="entry name" value="SEQUESTOSOME 1-RELATED"/>
    <property type="match status" value="1"/>
</dbReference>
<evidence type="ECO:0000259" key="6">
    <source>
        <dbReference type="PROSITE" id="PS50135"/>
    </source>
</evidence>
<evidence type="ECO:0000256" key="1">
    <source>
        <dbReference type="ARBA" id="ARBA00022723"/>
    </source>
</evidence>
<dbReference type="InterPro" id="IPR002048">
    <property type="entry name" value="EF_hand_dom"/>
</dbReference>
<name>A0A6G1I304_9PEZI</name>
<reference evidence="8" key="1">
    <citation type="journal article" date="2020" name="Stud. Mycol.">
        <title>101 Dothideomycetes genomes: a test case for predicting lifestyles and emergence of pathogens.</title>
        <authorList>
            <person name="Haridas S."/>
            <person name="Albert R."/>
            <person name="Binder M."/>
            <person name="Bloem J."/>
            <person name="Labutti K."/>
            <person name="Salamov A."/>
            <person name="Andreopoulos B."/>
            <person name="Baker S."/>
            <person name="Barry K."/>
            <person name="Bills G."/>
            <person name="Bluhm B."/>
            <person name="Cannon C."/>
            <person name="Castanera R."/>
            <person name="Culley D."/>
            <person name="Daum C."/>
            <person name="Ezra D."/>
            <person name="Gonzalez J."/>
            <person name="Henrissat B."/>
            <person name="Kuo A."/>
            <person name="Liang C."/>
            <person name="Lipzen A."/>
            <person name="Lutzoni F."/>
            <person name="Magnuson J."/>
            <person name="Mondo S."/>
            <person name="Nolan M."/>
            <person name="Ohm R."/>
            <person name="Pangilinan J."/>
            <person name="Park H.-J."/>
            <person name="Ramirez L."/>
            <person name="Alfaro M."/>
            <person name="Sun H."/>
            <person name="Tritt A."/>
            <person name="Yoshinaga Y."/>
            <person name="Zwiers L.-H."/>
            <person name="Turgeon B."/>
            <person name="Goodwin S."/>
            <person name="Spatafora J."/>
            <person name="Crous P."/>
            <person name="Grigoriev I."/>
        </authorList>
    </citation>
    <scope>NUCLEOTIDE SEQUENCE</scope>
    <source>
        <strain evidence="8">CBS 262.69</strain>
    </source>
</reference>
<dbReference type="InterPro" id="IPR011992">
    <property type="entry name" value="EF-hand-dom_pair"/>
</dbReference>
<keyword evidence="1" id="KW-0479">Metal-binding</keyword>
<feature type="domain" description="ZZ-type" evidence="6">
    <location>
        <begin position="53"/>
        <end position="106"/>
    </location>
</feature>
<dbReference type="InterPro" id="IPR052260">
    <property type="entry name" value="Autophagy_Rcpt_SigReg"/>
</dbReference>
<organism evidence="8 9">
    <name type="scientific">Trichodelitschia bisporula</name>
    <dbReference type="NCBI Taxonomy" id="703511"/>
    <lineage>
        <taxon>Eukaryota</taxon>
        <taxon>Fungi</taxon>
        <taxon>Dikarya</taxon>
        <taxon>Ascomycota</taxon>
        <taxon>Pezizomycotina</taxon>
        <taxon>Dothideomycetes</taxon>
        <taxon>Dothideomycetes incertae sedis</taxon>
        <taxon>Phaeotrichales</taxon>
        <taxon>Phaeotrichaceae</taxon>
        <taxon>Trichodelitschia</taxon>
    </lineage>
</organism>
<dbReference type="Gene3D" id="3.30.60.90">
    <property type="match status" value="1"/>
</dbReference>
<evidence type="ECO:0000256" key="5">
    <source>
        <dbReference type="PROSITE-ProRule" id="PRU00228"/>
    </source>
</evidence>
<dbReference type="OrthoDB" id="2122982at2759"/>
<evidence type="ECO:0000313" key="9">
    <source>
        <dbReference type="Proteomes" id="UP000799640"/>
    </source>
</evidence>
<keyword evidence="9" id="KW-1185">Reference proteome</keyword>
<proteinExistence type="predicted"/>
<dbReference type="SUPFAM" id="SSF57850">
    <property type="entry name" value="RING/U-box"/>
    <property type="match status" value="1"/>
</dbReference>
<dbReference type="PROSITE" id="PS50222">
    <property type="entry name" value="EF_HAND_2"/>
    <property type="match status" value="1"/>
</dbReference>
<dbReference type="SUPFAM" id="SSF47473">
    <property type="entry name" value="EF-hand"/>
    <property type="match status" value="1"/>
</dbReference>
<dbReference type="InterPro" id="IPR018247">
    <property type="entry name" value="EF_Hand_1_Ca_BS"/>
</dbReference>
<dbReference type="GO" id="GO:0008270">
    <property type="term" value="F:zinc ion binding"/>
    <property type="evidence" value="ECO:0007669"/>
    <property type="project" value="UniProtKB-KW"/>
</dbReference>
<dbReference type="CDD" id="cd02340">
    <property type="entry name" value="ZZ_NBR1_like"/>
    <property type="match status" value="1"/>
</dbReference>
<keyword evidence="3" id="KW-0862">Zinc</keyword>
<feature type="non-terminal residue" evidence="8">
    <location>
        <position position="297"/>
    </location>
</feature>
<dbReference type="InterPro" id="IPR000433">
    <property type="entry name" value="Znf_ZZ"/>
</dbReference>
<dbReference type="AlphaFoldDB" id="A0A6G1I304"/>
<dbReference type="EMBL" id="ML996690">
    <property type="protein sequence ID" value="KAF2402678.1"/>
    <property type="molecule type" value="Genomic_DNA"/>
</dbReference>
<evidence type="ECO:0000256" key="4">
    <source>
        <dbReference type="ARBA" id="ARBA00022837"/>
    </source>
</evidence>
<sequence length="297" mass="34387">MGLLYPHLALGHGESESDIPMLTYRPHDSAPENLNQLLYYISEEQSRSEAYVHREVMCNECSHMRPIRGIRWHCINCVDFDLCADCKTKTAHFKHHIFAEIRIPVPFNSTLNERQPVAYTGNPDPMSPPLFPTVRKRLEALTNFDIYELDALYDQFTCTANQYLHEAQEWVINGQAFVQAFAPRQAKARPRPNIVYDRLFNFFSSGSDYINFEDFATALAYIRNKMHPSAKLRKIFQGFDFDDDGYIGRRDVMRLLKAFHVIQLQAMQDLVILQADSSTLRTYREHLTSTQPLGAPF</sequence>
<dbReference type="InterPro" id="IPR043145">
    <property type="entry name" value="Znf_ZZ_sf"/>
</dbReference>
<dbReference type="Proteomes" id="UP000799640">
    <property type="component" value="Unassembled WGS sequence"/>
</dbReference>
<keyword evidence="4" id="KW-0106">Calcium</keyword>
<feature type="domain" description="EF-hand" evidence="7">
    <location>
        <begin position="227"/>
        <end position="262"/>
    </location>
</feature>
<dbReference type="GO" id="GO:0005509">
    <property type="term" value="F:calcium ion binding"/>
    <property type="evidence" value="ECO:0007669"/>
    <property type="project" value="InterPro"/>
</dbReference>